<organism evidence="1 2">
    <name type="scientific">Bosea robiniae</name>
    <dbReference type="NCBI Taxonomy" id="1036780"/>
    <lineage>
        <taxon>Bacteria</taxon>
        <taxon>Pseudomonadati</taxon>
        <taxon>Pseudomonadota</taxon>
        <taxon>Alphaproteobacteria</taxon>
        <taxon>Hyphomicrobiales</taxon>
        <taxon>Boseaceae</taxon>
        <taxon>Bosea</taxon>
    </lineage>
</organism>
<sequence>MSNDRTRRPTSARDKAEALFTAPKVARHLRQSRSVPFLPGAKEMVTLRIDSEVLAHFQDGGPGWQDRINDTLRKAMPVALDELLRPEELNSSNDG</sequence>
<evidence type="ECO:0000313" key="1">
    <source>
        <dbReference type="EMBL" id="SDG44700.1"/>
    </source>
</evidence>
<dbReference type="RefSeq" id="WP_091857191.1">
    <property type="nucleotide sequence ID" value="NZ_FNBZ01000004.1"/>
</dbReference>
<proteinExistence type="predicted"/>
<reference evidence="1 2" key="1">
    <citation type="submission" date="2016-10" db="EMBL/GenBank/DDBJ databases">
        <authorList>
            <person name="Varghese N."/>
            <person name="Submissions S."/>
        </authorList>
    </citation>
    <scope>NUCLEOTIDE SEQUENCE [LARGE SCALE GENOMIC DNA]</scope>
    <source>
        <strain evidence="1 2">DSM 26672</strain>
    </source>
</reference>
<dbReference type="Pfam" id="PF14384">
    <property type="entry name" value="BrnA_antitoxin"/>
    <property type="match status" value="1"/>
</dbReference>
<protein>
    <submittedName>
        <fullName evidence="1">Uncharacterized conserved protein, DUF4415 family</fullName>
    </submittedName>
</protein>
<gene>
    <name evidence="1" type="ORF">SAMN05421844_10443</name>
</gene>
<dbReference type="Proteomes" id="UP000199468">
    <property type="component" value="Unassembled WGS sequence"/>
</dbReference>
<comment type="caution">
    <text evidence="1">The sequence shown here is derived from an EMBL/GenBank/DDBJ whole genome shotgun (WGS) entry which is preliminary data.</text>
</comment>
<keyword evidence="2" id="KW-1185">Reference proteome</keyword>
<evidence type="ECO:0000313" key="2">
    <source>
        <dbReference type="Proteomes" id="UP000199468"/>
    </source>
</evidence>
<accession>A0ABY0NZ45</accession>
<name>A0ABY0NZ45_9HYPH</name>
<dbReference type="InterPro" id="IPR025528">
    <property type="entry name" value="BrnA_antitoxin"/>
</dbReference>
<dbReference type="EMBL" id="FNBZ01000004">
    <property type="protein sequence ID" value="SDG44700.1"/>
    <property type="molecule type" value="Genomic_DNA"/>
</dbReference>